<proteinExistence type="predicted"/>
<gene>
    <name evidence="2" type="ORF">A2W18_11505</name>
</gene>
<dbReference type="AlphaFoldDB" id="A0A1F6V339"/>
<evidence type="ECO:0000259" key="1">
    <source>
        <dbReference type="Pfam" id="PF17131"/>
    </source>
</evidence>
<comment type="caution">
    <text evidence="2">The sequence shown here is derived from an EMBL/GenBank/DDBJ whole genome shotgun (WGS) entry which is preliminary data.</text>
</comment>
<organism evidence="2 3">
    <name type="scientific">Candidatus Muproteobacteria bacterium RBG_16_60_9</name>
    <dbReference type="NCBI Taxonomy" id="1817755"/>
    <lineage>
        <taxon>Bacteria</taxon>
        <taxon>Pseudomonadati</taxon>
        <taxon>Pseudomonadota</taxon>
        <taxon>Candidatus Muproteobacteria</taxon>
    </lineage>
</organism>
<dbReference type="Pfam" id="PF17131">
    <property type="entry name" value="LolA_like"/>
    <property type="match status" value="1"/>
</dbReference>
<dbReference type="Gene3D" id="2.50.20.10">
    <property type="entry name" value="Lipoprotein localisation LolA/LolB/LppX"/>
    <property type="match status" value="1"/>
</dbReference>
<protein>
    <recommendedName>
        <fullName evidence="1">Uncharacterized protein TP-0789 domain-containing protein</fullName>
    </recommendedName>
</protein>
<accession>A0A1F6V339</accession>
<dbReference type="CDD" id="cd16329">
    <property type="entry name" value="LolA_like"/>
    <property type="match status" value="1"/>
</dbReference>
<sequence>MKHRQSKCTRNYVVNLERLLSIVAVLSALLGFVSPTPAADPSGEEIIKRMLDTFYYGGKDQRARVAMKLINAQGNVRERNLTMLRLNVGNSGDQRYYIFFHSPADVKGTAFLVWKYPRADDDRWIYIPAIKLVKRIAADDKRSSFVGSDFSYEDISGRDITDETHQFVKREELDGRPAFVVESKPTTPMDYARRLVWVDAERWLPLKEEYYDTQGQISRVFTATEVAQIGGVWTVTGRRMANRKSDHRTEVSLSNVEYGVGLTEDIFTERYLRNPPARWVR</sequence>
<dbReference type="InterPro" id="IPR033399">
    <property type="entry name" value="TP_0789-like"/>
</dbReference>
<evidence type="ECO:0000313" key="3">
    <source>
        <dbReference type="Proteomes" id="UP000179076"/>
    </source>
</evidence>
<reference evidence="2 3" key="1">
    <citation type="journal article" date="2016" name="Nat. Commun.">
        <title>Thousands of microbial genomes shed light on interconnected biogeochemical processes in an aquifer system.</title>
        <authorList>
            <person name="Anantharaman K."/>
            <person name="Brown C.T."/>
            <person name="Hug L.A."/>
            <person name="Sharon I."/>
            <person name="Castelle C.J."/>
            <person name="Probst A.J."/>
            <person name="Thomas B.C."/>
            <person name="Singh A."/>
            <person name="Wilkins M.J."/>
            <person name="Karaoz U."/>
            <person name="Brodie E.L."/>
            <person name="Williams K.H."/>
            <person name="Hubbard S.S."/>
            <person name="Banfield J.F."/>
        </authorList>
    </citation>
    <scope>NUCLEOTIDE SEQUENCE [LARGE SCALE GENOMIC DNA]</scope>
</reference>
<evidence type="ECO:0000313" key="2">
    <source>
        <dbReference type="EMBL" id="OGI63866.1"/>
    </source>
</evidence>
<dbReference type="Proteomes" id="UP000179076">
    <property type="component" value="Unassembled WGS sequence"/>
</dbReference>
<dbReference type="EMBL" id="MFSP01000146">
    <property type="protein sequence ID" value="OGI63866.1"/>
    <property type="molecule type" value="Genomic_DNA"/>
</dbReference>
<feature type="domain" description="Uncharacterized protein TP-0789" evidence="1">
    <location>
        <begin position="92"/>
        <end position="273"/>
    </location>
</feature>
<name>A0A1F6V339_9PROT</name>